<reference evidence="2" key="2">
    <citation type="submission" date="2020-09" db="EMBL/GenBank/DDBJ databases">
        <authorList>
            <person name="Sun Q."/>
            <person name="Zhou Y."/>
        </authorList>
    </citation>
    <scope>NUCLEOTIDE SEQUENCE</scope>
    <source>
        <strain evidence="2">CGMCC 4.5737</strain>
    </source>
</reference>
<reference evidence="2" key="1">
    <citation type="journal article" date="2014" name="Int. J. Syst. Evol. Microbiol.">
        <title>Complete genome sequence of Corynebacterium casei LMG S-19264T (=DSM 44701T), isolated from a smear-ripened cheese.</title>
        <authorList>
            <consortium name="US DOE Joint Genome Institute (JGI-PGF)"/>
            <person name="Walter F."/>
            <person name="Albersmeier A."/>
            <person name="Kalinowski J."/>
            <person name="Ruckert C."/>
        </authorList>
    </citation>
    <scope>NUCLEOTIDE SEQUENCE</scope>
    <source>
        <strain evidence="2">CGMCC 4.5737</strain>
    </source>
</reference>
<evidence type="ECO:0000259" key="1">
    <source>
        <dbReference type="Pfam" id="PF13400"/>
    </source>
</evidence>
<dbReference type="Pfam" id="PF13400">
    <property type="entry name" value="Tad"/>
    <property type="match status" value="1"/>
</dbReference>
<dbReference type="EMBL" id="BMMK01000051">
    <property type="protein sequence ID" value="GGM81134.1"/>
    <property type="molecule type" value="Genomic_DNA"/>
</dbReference>
<dbReference type="AlphaFoldDB" id="A0A8J3CE34"/>
<dbReference type="InterPro" id="IPR028087">
    <property type="entry name" value="Tad_N"/>
</dbReference>
<evidence type="ECO:0000313" key="2">
    <source>
        <dbReference type="EMBL" id="GGM81134.1"/>
    </source>
</evidence>
<accession>A0A8J3CE34</accession>
<organism evidence="2 3">
    <name type="scientific">Longimycelium tulufanense</name>
    <dbReference type="NCBI Taxonomy" id="907463"/>
    <lineage>
        <taxon>Bacteria</taxon>
        <taxon>Bacillati</taxon>
        <taxon>Actinomycetota</taxon>
        <taxon>Actinomycetes</taxon>
        <taxon>Pseudonocardiales</taxon>
        <taxon>Pseudonocardiaceae</taxon>
        <taxon>Longimycelium</taxon>
    </lineage>
</organism>
<dbReference type="PROSITE" id="PS51257">
    <property type="entry name" value="PROKAR_LIPOPROTEIN"/>
    <property type="match status" value="1"/>
</dbReference>
<protein>
    <recommendedName>
        <fullName evidence="1">Putative Flp pilus-assembly TadG-like N-terminal domain-containing protein</fullName>
    </recommendedName>
</protein>
<name>A0A8J3CE34_9PSEU</name>
<dbReference type="Proteomes" id="UP000637578">
    <property type="component" value="Unassembled WGS sequence"/>
</dbReference>
<keyword evidence="3" id="KW-1185">Reference proteome</keyword>
<sequence>MTCRRHSFAKDEQGRVTAFVVIITTACLLFAGLVLDGGLALAAKTKAMGEAQEAARAGAQELDLAAYRAGGTARLNPAAAHAAAQRYLDSVGATGTVIADGNSVRVHVNAHQRTQLLGLLVGINDLSVSAEGRAHPDQGALGSNK</sequence>
<feature type="domain" description="Putative Flp pilus-assembly TadG-like N-terminal" evidence="1">
    <location>
        <begin position="14"/>
        <end position="60"/>
    </location>
</feature>
<comment type="caution">
    <text evidence="2">The sequence shown here is derived from an EMBL/GenBank/DDBJ whole genome shotgun (WGS) entry which is preliminary data.</text>
</comment>
<dbReference type="RefSeq" id="WP_189061774.1">
    <property type="nucleotide sequence ID" value="NZ_BMMK01000051.1"/>
</dbReference>
<gene>
    <name evidence="2" type="ORF">GCM10012275_59740</name>
</gene>
<evidence type="ECO:0000313" key="3">
    <source>
        <dbReference type="Proteomes" id="UP000637578"/>
    </source>
</evidence>
<proteinExistence type="predicted"/>